<comment type="catalytic activity">
    <reaction evidence="5">
        <text>dUTP + H2O = dUMP + diphosphate + H(+)</text>
        <dbReference type="Rhea" id="RHEA:10248"/>
        <dbReference type="ChEBI" id="CHEBI:15377"/>
        <dbReference type="ChEBI" id="CHEBI:15378"/>
        <dbReference type="ChEBI" id="CHEBI:33019"/>
        <dbReference type="ChEBI" id="CHEBI:61555"/>
        <dbReference type="ChEBI" id="CHEBI:246422"/>
        <dbReference type="EC" id="3.6.1.23"/>
    </reaction>
</comment>
<dbReference type="GO" id="GO:0004170">
    <property type="term" value="F:dUTP diphosphatase activity"/>
    <property type="evidence" value="ECO:0007669"/>
    <property type="project" value="UniProtKB-EC"/>
</dbReference>
<organism evidence="7 8">
    <name type="scientific">candidate division WOR-3 bacterium 4484_18</name>
    <dbReference type="NCBI Taxonomy" id="2020626"/>
    <lineage>
        <taxon>Bacteria</taxon>
        <taxon>Bacteria division WOR-3</taxon>
    </lineage>
</organism>
<proteinExistence type="inferred from homology"/>
<evidence type="ECO:0000256" key="5">
    <source>
        <dbReference type="ARBA" id="ARBA00047686"/>
    </source>
</evidence>
<comment type="similarity">
    <text evidence="1">Belongs to the dUTPase family.</text>
</comment>
<dbReference type="Proteomes" id="UP000216312">
    <property type="component" value="Unassembled WGS sequence"/>
</dbReference>
<sequence>MTVLNSPGTIDTDYRGELKVILINLGKHTFHIRKGMRIAQLVIHPTVKVNLKETNLSPTSRDTSGFGSTGTV</sequence>
<protein>
    <recommendedName>
        <fullName evidence="2">dUTP diphosphatase</fullName>
        <ecNumber evidence="2">3.6.1.23</ecNumber>
    </recommendedName>
</protein>
<dbReference type="CDD" id="cd07557">
    <property type="entry name" value="trimeric_dUTPase"/>
    <property type="match status" value="1"/>
</dbReference>
<reference evidence="8" key="1">
    <citation type="submission" date="2017-07" db="EMBL/GenBank/DDBJ databases">
        <title>Novel pathways for hydrocarbon cycling and metabolic interdependencies in hydrothermal sediment communities.</title>
        <authorList>
            <person name="Dombrowski N."/>
            <person name="Seitz K."/>
            <person name="Teske A."/>
            <person name="Baker B."/>
        </authorList>
    </citation>
    <scope>NUCLEOTIDE SEQUENCE [LARGE SCALE GENOMIC DNA]</scope>
</reference>
<dbReference type="GO" id="GO:0046081">
    <property type="term" value="P:dUTP catabolic process"/>
    <property type="evidence" value="ECO:0007669"/>
    <property type="project" value="InterPro"/>
</dbReference>
<evidence type="ECO:0000313" key="7">
    <source>
        <dbReference type="EMBL" id="OYV02534.1"/>
    </source>
</evidence>
<comment type="caution">
    <text evidence="7">The sequence shown here is derived from an EMBL/GenBank/DDBJ whole genome shotgun (WGS) entry which is preliminary data.</text>
</comment>
<evidence type="ECO:0000256" key="3">
    <source>
        <dbReference type="ARBA" id="ARBA00022801"/>
    </source>
</evidence>
<accession>A0A257LSF1</accession>
<dbReference type="EMBL" id="NMUJ01000078">
    <property type="protein sequence ID" value="OYV02534.1"/>
    <property type="molecule type" value="Genomic_DNA"/>
</dbReference>
<evidence type="ECO:0000256" key="1">
    <source>
        <dbReference type="ARBA" id="ARBA00006581"/>
    </source>
</evidence>
<dbReference type="InterPro" id="IPR036157">
    <property type="entry name" value="dUTPase-like_sf"/>
</dbReference>
<dbReference type="Pfam" id="PF00692">
    <property type="entry name" value="dUTPase"/>
    <property type="match status" value="1"/>
</dbReference>
<name>A0A257LSF1_UNCW3</name>
<dbReference type="AlphaFoldDB" id="A0A257LSF1"/>
<dbReference type="SUPFAM" id="SSF51283">
    <property type="entry name" value="dUTPase-like"/>
    <property type="match status" value="1"/>
</dbReference>
<feature type="domain" description="dUTPase-like" evidence="6">
    <location>
        <begin position="4"/>
        <end position="70"/>
    </location>
</feature>
<dbReference type="Gene3D" id="2.70.40.10">
    <property type="match status" value="1"/>
</dbReference>
<dbReference type="PANTHER" id="PTHR11241:SF0">
    <property type="entry name" value="DEOXYURIDINE 5'-TRIPHOSPHATE NUCLEOTIDOHYDROLASE"/>
    <property type="match status" value="1"/>
</dbReference>
<dbReference type="EC" id="3.6.1.23" evidence="2"/>
<evidence type="ECO:0000256" key="4">
    <source>
        <dbReference type="ARBA" id="ARBA00023080"/>
    </source>
</evidence>
<dbReference type="GO" id="GO:0000287">
    <property type="term" value="F:magnesium ion binding"/>
    <property type="evidence" value="ECO:0007669"/>
    <property type="project" value="InterPro"/>
</dbReference>
<dbReference type="PANTHER" id="PTHR11241">
    <property type="entry name" value="DEOXYURIDINE 5'-TRIPHOSPHATE NUCLEOTIDOHYDROLASE"/>
    <property type="match status" value="1"/>
</dbReference>
<keyword evidence="4" id="KW-0546">Nucleotide metabolism</keyword>
<dbReference type="InterPro" id="IPR033704">
    <property type="entry name" value="dUTPase_trimeric"/>
</dbReference>
<gene>
    <name evidence="7" type="ORF">CGW93_04980</name>
</gene>
<dbReference type="GO" id="GO:0006226">
    <property type="term" value="P:dUMP biosynthetic process"/>
    <property type="evidence" value="ECO:0007669"/>
    <property type="project" value="InterPro"/>
</dbReference>
<dbReference type="InterPro" id="IPR008181">
    <property type="entry name" value="dUTPase"/>
</dbReference>
<evidence type="ECO:0000313" key="8">
    <source>
        <dbReference type="Proteomes" id="UP000216312"/>
    </source>
</evidence>
<evidence type="ECO:0000259" key="6">
    <source>
        <dbReference type="Pfam" id="PF00692"/>
    </source>
</evidence>
<dbReference type="InterPro" id="IPR029054">
    <property type="entry name" value="dUTPase-like"/>
</dbReference>
<keyword evidence="3" id="KW-0378">Hydrolase</keyword>
<evidence type="ECO:0000256" key="2">
    <source>
        <dbReference type="ARBA" id="ARBA00012379"/>
    </source>
</evidence>